<feature type="transmembrane region" description="Helical" evidence="6">
    <location>
        <begin position="97"/>
        <end position="119"/>
    </location>
</feature>
<dbReference type="Proteomes" id="UP000231501">
    <property type="component" value="Unassembled WGS sequence"/>
</dbReference>
<comment type="subcellular location">
    <subcellularLocation>
        <location evidence="1">Membrane</location>
        <topology evidence="1">Multi-pass membrane protein</topology>
    </subcellularLocation>
</comment>
<comment type="caution">
    <text evidence="8">The sequence shown here is derived from an EMBL/GenBank/DDBJ whole genome shotgun (WGS) entry which is preliminary data.</text>
</comment>
<evidence type="ECO:0000256" key="4">
    <source>
        <dbReference type="ARBA" id="ARBA00022989"/>
    </source>
</evidence>
<dbReference type="InterPro" id="IPR000620">
    <property type="entry name" value="EamA_dom"/>
</dbReference>
<evidence type="ECO:0000256" key="2">
    <source>
        <dbReference type="ARBA" id="ARBA00007362"/>
    </source>
</evidence>
<feature type="transmembrane region" description="Helical" evidence="6">
    <location>
        <begin position="257"/>
        <end position="278"/>
    </location>
</feature>
<dbReference type="RefSeq" id="WP_099862255.1">
    <property type="nucleotide sequence ID" value="NZ_PEOG01000035.1"/>
</dbReference>
<keyword evidence="5 6" id="KW-0472">Membrane</keyword>
<dbReference type="PANTHER" id="PTHR32322:SF2">
    <property type="entry name" value="EAMA DOMAIN-CONTAINING PROTEIN"/>
    <property type="match status" value="1"/>
</dbReference>
<feature type="transmembrane region" description="Helical" evidence="6">
    <location>
        <begin position="225"/>
        <end position="245"/>
    </location>
</feature>
<organism evidence="8 9">
    <name type="scientific">Roseateles chitinivorans</name>
    <dbReference type="NCBI Taxonomy" id="2917965"/>
    <lineage>
        <taxon>Bacteria</taxon>
        <taxon>Pseudomonadati</taxon>
        <taxon>Pseudomonadota</taxon>
        <taxon>Betaproteobacteria</taxon>
        <taxon>Burkholderiales</taxon>
        <taxon>Sphaerotilaceae</taxon>
        <taxon>Roseateles</taxon>
    </lineage>
</organism>
<evidence type="ECO:0000256" key="3">
    <source>
        <dbReference type="ARBA" id="ARBA00022692"/>
    </source>
</evidence>
<feature type="transmembrane region" description="Helical" evidence="6">
    <location>
        <begin position="153"/>
        <end position="172"/>
    </location>
</feature>
<evidence type="ECO:0000313" key="8">
    <source>
        <dbReference type="EMBL" id="PIM52577.1"/>
    </source>
</evidence>
<reference evidence="8 9" key="1">
    <citation type="submission" date="2017-11" db="EMBL/GenBank/DDBJ databases">
        <title>Draft genome sequence of Mitsuaria sp. HWN-4.</title>
        <authorList>
            <person name="Gundlapally S.R."/>
        </authorList>
    </citation>
    <scope>NUCLEOTIDE SEQUENCE [LARGE SCALE GENOMIC DNA]</scope>
    <source>
        <strain evidence="8 9">HWN-4</strain>
    </source>
</reference>
<evidence type="ECO:0000259" key="7">
    <source>
        <dbReference type="Pfam" id="PF00892"/>
    </source>
</evidence>
<comment type="similarity">
    <text evidence="2">Belongs to the EamA transporter family.</text>
</comment>
<keyword evidence="3 6" id="KW-0812">Transmembrane</keyword>
<evidence type="ECO:0000256" key="1">
    <source>
        <dbReference type="ARBA" id="ARBA00004141"/>
    </source>
</evidence>
<sequence length="319" mass="34114">MSLTPRLALMLTLPPLLWAGNAVVGRSVGPLVPPLLLNAMRWTLAFALLLLIARPARALLQDLAPLRARWGYFALTGLLGMGCYNALQYQALHSSTALNVTLIAASLPVWMLAVGALLYRVWPTRRQLAGALLSLAGVALVISRGHLERLAQVQFVRGDLLMLLAVLSWAFYSWLLARPPAHMQRERRPDWDWSALLMAQMLFGLVFGWASAGAEQAIGVPPVQWGWPMVAALVYVAVGPSLIAYRCWGLGVAQAGPTLAAFFGNLTPVFAALMSAALLGEWPAWFHGAAFALIAAGIVVSSGRGGAGKLTAPAAPTPR</sequence>
<feature type="transmembrane region" description="Helical" evidence="6">
    <location>
        <begin position="284"/>
        <end position="301"/>
    </location>
</feature>
<name>A0A2G9C856_9BURK</name>
<dbReference type="Pfam" id="PF00892">
    <property type="entry name" value="EamA"/>
    <property type="match status" value="2"/>
</dbReference>
<feature type="domain" description="EamA" evidence="7">
    <location>
        <begin position="9"/>
        <end position="142"/>
    </location>
</feature>
<dbReference type="SUPFAM" id="SSF103481">
    <property type="entry name" value="Multidrug resistance efflux transporter EmrE"/>
    <property type="match status" value="2"/>
</dbReference>
<keyword evidence="9" id="KW-1185">Reference proteome</keyword>
<keyword evidence="4 6" id="KW-1133">Transmembrane helix</keyword>
<dbReference type="EMBL" id="PEOG01000035">
    <property type="protein sequence ID" value="PIM52577.1"/>
    <property type="molecule type" value="Genomic_DNA"/>
</dbReference>
<evidence type="ECO:0000313" key="9">
    <source>
        <dbReference type="Proteomes" id="UP000231501"/>
    </source>
</evidence>
<dbReference type="GO" id="GO:0016020">
    <property type="term" value="C:membrane"/>
    <property type="evidence" value="ECO:0007669"/>
    <property type="project" value="UniProtKB-SubCell"/>
</dbReference>
<dbReference type="PANTHER" id="PTHR32322">
    <property type="entry name" value="INNER MEMBRANE TRANSPORTER"/>
    <property type="match status" value="1"/>
</dbReference>
<feature type="domain" description="EamA" evidence="7">
    <location>
        <begin position="157"/>
        <end position="302"/>
    </location>
</feature>
<dbReference type="OrthoDB" id="4167046at2"/>
<dbReference type="InterPro" id="IPR050638">
    <property type="entry name" value="AA-Vitamin_Transporters"/>
</dbReference>
<evidence type="ECO:0000256" key="6">
    <source>
        <dbReference type="SAM" id="Phobius"/>
    </source>
</evidence>
<dbReference type="InterPro" id="IPR037185">
    <property type="entry name" value="EmrE-like"/>
</dbReference>
<feature type="transmembrane region" description="Helical" evidence="6">
    <location>
        <begin position="128"/>
        <end position="147"/>
    </location>
</feature>
<feature type="transmembrane region" description="Helical" evidence="6">
    <location>
        <begin position="193"/>
        <end position="213"/>
    </location>
</feature>
<gene>
    <name evidence="8" type="ORF">CS062_14075</name>
</gene>
<protein>
    <submittedName>
        <fullName evidence="8">EamA family transporter</fullName>
    </submittedName>
</protein>
<accession>A0A2G9C856</accession>
<evidence type="ECO:0000256" key="5">
    <source>
        <dbReference type="ARBA" id="ARBA00023136"/>
    </source>
</evidence>
<feature type="transmembrane region" description="Helical" evidence="6">
    <location>
        <begin position="42"/>
        <end position="60"/>
    </location>
</feature>
<proteinExistence type="inferred from homology"/>
<feature type="transmembrane region" description="Helical" evidence="6">
    <location>
        <begin position="72"/>
        <end position="91"/>
    </location>
</feature>
<dbReference type="AlphaFoldDB" id="A0A2G9C856"/>